<keyword evidence="2 6" id="KW-0808">Transferase</keyword>
<evidence type="ECO:0000256" key="5">
    <source>
        <dbReference type="PIRSR" id="PIRSR000806-2"/>
    </source>
</evidence>
<dbReference type="Gene3D" id="3.90.550.10">
    <property type="entry name" value="Spore Coat Polysaccharide Biosynthesis Protein SpsA, Chain A"/>
    <property type="match status" value="1"/>
</dbReference>
<comment type="similarity">
    <text evidence="1">Belongs to the UDPGP type 1 family.</text>
</comment>
<dbReference type="GO" id="GO:0006011">
    <property type="term" value="P:UDP-alpha-D-glucose metabolic process"/>
    <property type="evidence" value="ECO:0007669"/>
    <property type="project" value="InterPro"/>
</dbReference>
<dbReference type="GO" id="GO:0003983">
    <property type="term" value="F:UTP:glucose-1-phosphate uridylyltransferase activity"/>
    <property type="evidence" value="ECO:0007669"/>
    <property type="project" value="InterPro"/>
</dbReference>
<dbReference type="Proteomes" id="UP000005737">
    <property type="component" value="Unassembled WGS sequence"/>
</dbReference>
<evidence type="ECO:0000256" key="3">
    <source>
        <dbReference type="ARBA" id="ARBA00022695"/>
    </source>
</evidence>
<evidence type="ECO:0000256" key="1">
    <source>
        <dbReference type="ARBA" id="ARBA00010401"/>
    </source>
</evidence>
<dbReference type="InterPro" id="IPR016267">
    <property type="entry name" value="UDPGP_trans"/>
</dbReference>
<reference evidence="6 7" key="1">
    <citation type="submission" date="2011-10" db="EMBL/GenBank/DDBJ databases">
        <title>The Improved High-Quality Draft genome of Leptonema illini DSM 21528.</title>
        <authorList>
            <consortium name="US DOE Joint Genome Institute (JGI-PGF)"/>
            <person name="Lucas S."/>
            <person name="Copeland A."/>
            <person name="Lapidus A."/>
            <person name="Glavina del Rio T."/>
            <person name="Dalin E."/>
            <person name="Tice H."/>
            <person name="Bruce D."/>
            <person name="Goodwin L."/>
            <person name="Pitluck S."/>
            <person name="Peters L."/>
            <person name="Mikhailova N."/>
            <person name="Held B."/>
            <person name="Kyrpides N."/>
            <person name="Mavromatis K."/>
            <person name="Ivanova N."/>
            <person name="Markowitz V."/>
            <person name="Cheng J.-F."/>
            <person name="Hugenholtz P."/>
            <person name="Woyke T."/>
            <person name="Wu D."/>
            <person name="Gronow S."/>
            <person name="Wellnitz S."/>
            <person name="Brambilla E.-M."/>
            <person name="Klenk H.-P."/>
            <person name="Eisen J.A."/>
        </authorList>
    </citation>
    <scope>NUCLEOTIDE SEQUENCE [LARGE SCALE GENOMIC DNA]</scope>
    <source>
        <strain evidence="6 7">DSM 21528</strain>
    </source>
</reference>
<dbReference type="SUPFAM" id="SSF53448">
    <property type="entry name" value="Nucleotide-diphospho-sugar transferases"/>
    <property type="match status" value="1"/>
</dbReference>
<feature type="binding site" evidence="5">
    <location>
        <position position="197"/>
    </location>
    <ligand>
        <name>UTP</name>
        <dbReference type="ChEBI" id="CHEBI:46398"/>
    </ligand>
</feature>
<feature type="binding site" evidence="5">
    <location>
        <position position="368"/>
    </location>
    <ligand>
        <name>UTP</name>
        <dbReference type="ChEBI" id="CHEBI:46398"/>
    </ligand>
</feature>
<feature type="binding site" evidence="5">
    <location>
        <position position="107"/>
    </location>
    <ligand>
        <name>UTP</name>
        <dbReference type="ChEBI" id="CHEBI:46398"/>
    </ligand>
</feature>
<dbReference type="RefSeq" id="WP_002775727.1">
    <property type="nucleotide sequence ID" value="NZ_JH597775.1"/>
</dbReference>
<dbReference type="InterPro" id="IPR002618">
    <property type="entry name" value="UDPGP_fam"/>
</dbReference>
<proteinExistence type="inferred from homology"/>
<keyword evidence="7" id="KW-1185">Reference proteome</keyword>
<evidence type="ECO:0000256" key="4">
    <source>
        <dbReference type="PIRSR" id="PIRSR000806-1"/>
    </source>
</evidence>
<name>H2CLF2_9LEPT</name>
<dbReference type="Pfam" id="PF01704">
    <property type="entry name" value="UDPGP"/>
    <property type="match status" value="1"/>
</dbReference>
<protein>
    <submittedName>
        <fullName evidence="6">UTP--glucose-1-phosphate uridylyltransferase</fullName>
    </submittedName>
</protein>
<feature type="binding site" evidence="5">
    <location>
        <position position="170"/>
    </location>
    <ligand>
        <name>UTP</name>
        <dbReference type="ChEBI" id="CHEBI:46398"/>
    </ligand>
</feature>
<dbReference type="HOGENOM" id="CLU_023632_1_0_12"/>
<organism evidence="6 7">
    <name type="scientific">Leptonema illini DSM 21528</name>
    <dbReference type="NCBI Taxonomy" id="929563"/>
    <lineage>
        <taxon>Bacteria</taxon>
        <taxon>Pseudomonadati</taxon>
        <taxon>Spirochaetota</taxon>
        <taxon>Spirochaetia</taxon>
        <taxon>Leptospirales</taxon>
        <taxon>Leptospiraceae</taxon>
        <taxon>Leptonema</taxon>
    </lineage>
</organism>
<accession>H2CLF2</accession>
<dbReference type="Gene3D" id="2.160.10.10">
    <property type="entry name" value="Hexapeptide repeat proteins"/>
    <property type="match status" value="1"/>
</dbReference>
<feature type="binding site" evidence="5">
    <location>
        <position position="228"/>
    </location>
    <ligand>
        <name>UTP</name>
        <dbReference type="ChEBI" id="CHEBI:46398"/>
    </ligand>
</feature>
<dbReference type="AlphaFoldDB" id="H2CLF2"/>
<evidence type="ECO:0000256" key="2">
    <source>
        <dbReference type="ARBA" id="ARBA00022679"/>
    </source>
</evidence>
<sequence>MSFAHLSFAHLPFEEIEKSISARMKAAGLHAIVLDDFLAKVRRVHAGETGLIDFAEIKDLKREEIFDLHTIPSVDINDADMKGMLEKTVIIKLNGGLGTSMGLAGPKTLLPVRDGMNFLDIILKQLQILRKKSGANIPLLFMNSFNTDEATRKHKGIAKLNGDVPSTFVQNRVPRLDATTLLPIGDGTDGEDWCPPGHGDIFPALQVSGLLDQLLSRGIRYAFLSNGDNLGATFHPGILAEFVRRDLQFLSEVTPKTAADIKGGVLFRHAKTGRIQLLETAQVPPANKMDFENTQRFADFNINNLWIDLIALKERMSEGPLDLSLIVNPKETRGTKVLQLECAMGAGIGQFARTGVVRVPRSRFAPVKNCSDLLVRRSDACMIDDDGALVLHPDRKGEEPVVVLDDNYKKIDDFEHLVPVVPSLLKCRRLSVKGAVIFDVPADIEGDVALENPLPTAVSITRLG</sequence>
<dbReference type="EMBL" id="JH597775">
    <property type="protein sequence ID" value="EHQ04563.1"/>
    <property type="molecule type" value="Genomic_DNA"/>
</dbReference>
<gene>
    <name evidence="6" type="ORF">Lepil_4085</name>
</gene>
<dbReference type="STRING" id="183.GCA_002009735_00302"/>
<dbReference type="PIRSF" id="PIRSF000806">
    <property type="entry name" value="UDPGP"/>
    <property type="match status" value="1"/>
</dbReference>
<keyword evidence="3 6" id="KW-0548">Nucleotidyltransferase</keyword>
<feature type="binding site" evidence="4">
    <location>
        <position position="198"/>
    </location>
    <ligand>
        <name>substrate</name>
    </ligand>
</feature>
<evidence type="ECO:0000313" key="7">
    <source>
        <dbReference type="Proteomes" id="UP000005737"/>
    </source>
</evidence>
<dbReference type="InterPro" id="IPR029044">
    <property type="entry name" value="Nucleotide-diphossugar_trans"/>
</dbReference>
<dbReference type="PANTHER" id="PTHR43511">
    <property type="match status" value="1"/>
</dbReference>
<evidence type="ECO:0000313" key="6">
    <source>
        <dbReference type="EMBL" id="EHQ04563.1"/>
    </source>
</evidence>